<sequence length="209" mass="24826">YLEALKTVDVEKDRKAIPRYERMRNAVQVEAEYVAMELSRKEYEYCTTEHINDEERRARMQEIQVLRNIFYKFHKVKGDLEREIFLLNFEMRQKEAFDAGSPLEAWLPPSEHCATESHISSLTVKMLDKNRASWAKEAERLEKIATSQNHSCAAKEVARKDLEYVRPKLKEFDKLYFEMNKRVKELQPEKRTKTEVKETPPDELEPSKP</sequence>
<dbReference type="Proteomes" id="UP000799770">
    <property type="component" value="Unassembled WGS sequence"/>
</dbReference>
<protein>
    <submittedName>
        <fullName evidence="2">Uncharacterized protein</fullName>
    </submittedName>
</protein>
<evidence type="ECO:0000256" key="1">
    <source>
        <dbReference type="SAM" id="MobiDB-lite"/>
    </source>
</evidence>
<keyword evidence="3" id="KW-1185">Reference proteome</keyword>
<proteinExistence type="predicted"/>
<dbReference type="AlphaFoldDB" id="A0A6A5YLK9"/>
<dbReference type="OrthoDB" id="3915128at2759"/>
<evidence type="ECO:0000313" key="2">
    <source>
        <dbReference type="EMBL" id="KAF2107853.1"/>
    </source>
</evidence>
<evidence type="ECO:0000313" key="3">
    <source>
        <dbReference type="Proteomes" id="UP000799770"/>
    </source>
</evidence>
<name>A0A6A5YLK9_9PLEO</name>
<feature type="region of interest" description="Disordered" evidence="1">
    <location>
        <begin position="187"/>
        <end position="209"/>
    </location>
</feature>
<feature type="non-terminal residue" evidence="2">
    <location>
        <position position="1"/>
    </location>
</feature>
<accession>A0A6A5YLK9</accession>
<dbReference type="EMBL" id="ML977351">
    <property type="protein sequence ID" value="KAF2107853.1"/>
    <property type="molecule type" value="Genomic_DNA"/>
</dbReference>
<reference evidence="2" key="1">
    <citation type="journal article" date="2020" name="Stud. Mycol.">
        <title>101 Dothideomycetes genomes: a test case for predicting lifestyles and emergence of pathogens.</title>
        <authorList>
            <person name="Haridas S."/>
            <person name="Albert R."/>
            <person name="Binder M."/>
            <person name="Bloem J."/>
            <person name="Labutti K."/>
            <person name="Salamov A."/>
            <person name="Andreopoulos B."/>
            <person name="Baker S."/>
            <person name="Barry K."/>
            <person name="Bills G."/>
            <person name="Bluhm B."/>
            <person name="Cannon C."/>
            <person name="Castanera R."/>
            <person name="Culley D."/>
            <person name="Daum C."/>
            <person name="Ezra D."/>
            <person name="Gonzalez J."/>
            <person name="Henrissat B."/>
            <person name="Kuo A."/>
            <person name="Liang C."/>
            <person name="Lipzen A."/>
            <person name="Lutzoni F."/>
            <person name="Magnuson J."/>
            <person name="Mondo S."/>
            <person name="Nolan M."/>
            <person name="Ohm R."/>
            <person name="Pangilinan J."/>
            <person name="Park H.-J."/>
            <person name="Ramirez L."/>
            <person name="Alfaro M."/>
            <person name="Sun H."/>
            <person name="Tritt A."/>
            <person name="Yoshinaga Y."/>
            <person name="Zwiers L.-H."/>
            <person name="Turgeon B."/>
            <person name="Goodwin S."/>
            <person name="Spatafora J."/>
            <person name="Crous P."/>
            <person name="Grigoriev I."/>
        </authorList>
    </citation>
    <scope>NUCLEOTIDE SEQUENCE</scope>
    <source>
        <strain evidence="2">CBS 627.86</strain>
    </source>
</reference>
<gene>
    <name evidence="2" type="ORF">BDV96DRAFT_505335</name>
</gene>
<organism evidence="2 3">
    <name type="scientific">Lophiotrema nucula</name>
    <dbReference type="NCBI Taxonomy" id="690887"/>
    <lineage>
        <taxon>Eukaryota</taxon>
        <taxon>Fungi</taxon>
        <taxon>Dikarya</taxon>
        <taxon>Ascomycota</taxon>
        <taxon>Pezizomycotina</taxon>
        <taxon>Dothideomycetes</taxon>
        <taxon>Pleosporomycetidae</taxon>
        <taxon>Pleosporales</taxon>
        <taxon>Lophiotremataceae</taxon>
        <taxon>Lophiotrema</taxon>
    </lineage>
</organism>